<dbReference type="PANTHER" id="PTHR24014">
    <property type="entry name" value="2-OXOGLUTARATE AND IRON-DEPENDENT OXYGENASE DOMAIN-CONTAINING PROTEIN 2"/>
    <property type="match status" value="1"/>
</dbReference>
<dbReference type="EMBL" id="JAYMYS010000005">
    <property type="protein sequence ID" value="KAK7390903.1"/>
    <property type="molecule type" value="Genomic_DNA"/>
</dbReference>
<evidence type="ECO:0008006" key="3">
    <source>
        <dbReference type="Google" id="ProtNLM"/>
    </source>
</evidence>
<proteinExistence type="predicted"/>
<dbReference type="PANTHER" id="PTHR24014:SF20">
    <property type="entry name" value="2OG-FE(II) OXYGENASE FAMILY OXIDOREDUCTASE"/>
    <property type="match status" value="1"/>
</dbReference>
<gene>
    <name evidence="1" type="ORF">VNO78_19093</name>
</gene>
<name>A0AAN9SB38_PSOTE</name>
<dbReference type="Gene3D" id="2.60.120.620">
    <property type="entry name" value="q2cbj1_9rhob like domain"/>
    <property type="match status" value="1"/>
</dbReference>
<evidence type="ECO:0000313" key="2">
    <source>
        <dbReference type="Proteomes" id="UP001386955"/>
    </source>
</evidence>
<sequence>MRKLMAIVQKRRKAVHQSKKGGKASVQKWRNSVPQTKKGQRKLVCENGIFQQCFNDIRVVVLSTRTEGEQKKSAESNIGLCHSTYKELMERRSLHVDDAEVTLNICLGKEFSGGELFFRGHAILHPGHNRHGAKPTTSGNRMNLVLWCRRRGKEERMLPSFMAMQQRSGLNDLV</sequence>
<evidence type="ECO:0000313" key="1">
    <source>
        <dbReference type="EMBL" id="KAK7390903.1"/>
    </source>
</evidence>
<accession>A0AAN9SB38</accession>
<organism evidence="1 2">
    <name type="scientific">Psophocarpus tetragonolobus</name>
    <name type="common">Winged bean</name>
    <name type="synonym">Dolichos tetragonolobus</name>
    <dbReference type="NCBI Taxonomy" id="3891"/>
    <lineage>
        <taxon>Eukaryota</taxon>
        <taxon>Viridiplantae</taxon>
        <taxon>Streptophyta</taxon>
        <taxon>Embryophyta</taxon>
        <taxon>Tracheophyta</taxon>
        <taxon>Spermatophyta</taxon>
        <taxon>Magnoliopsida</taxon>
        <taxon>eudicotyledons</taxon>
        <taxon>Gunneridae</taxon>
        <taxon>Pentapetalae</taxon>
        <taxon>rosids</taxon>
        <taxon>fabids</taxon>
        <taxon>Fabales</taxon>
        <taxon>Fabaceae</taxon>
        <taxon>Papilionoideae</taxon>
        <taxon>50 kb inversion clade</taxon>
        <taxon>NPAAA clade</taxon>
        <taxon>indigoferoid/millettioid clade</taxon>
        <taxon>Phaseoleae</taxon>
        <taxon>Psophocarpus</taxon>
    </lineage>
</organism>
<dbReference type="AlphaFoldDB" id="A0AAN9SB38"/>
<protein>
    <recommendedName>
        <fullName evidence="3">Fe2OG dioxygenase domain-containing protein</fullName>
    </recommendedName>
</protein>
<reference evidence="1 2" key="1">
    <citation type="submission" date="2024-01" db="EMBL/GenBank/DDBJ databases">
        <title>The genomes of 5 underutilized Papilionoideae crops provide insights into root nodulation and disease resistanc.</title>
        <authorList>
            <person name="Jiang F."/>
        </authorList>
    </citation>
    <scope>NUCLEOTIDE SEQUENCE [LARGE SCALE GENOMIC DNA]</scope>
    <source>
        <strain evidence="1">DUOXIRENSHENG_FW03</strain>
        <tissue evidence="1">Leaves</tissue>
    </source>
</reference>
<dbReference type="Proteomes" id="UP001386955">
    <property type="component" value="Unassembled WGS sequence"/>
</dbReference>
<comment type="caution">
    <text evidence="1">The sequence shown here is derived from an EMBL/GenBank/DDBJ whole genome shotgun (WGS) entry which is preliminary data.</text>
</comment>
<keyword evidence="2" id="KW-1185">Reference proteome</keyword>